<dbReference type="InterPro" id="IPR036396">
    <property type="entry name" value="Cyt_P450_sf"/>
</dbReference>
<dbReference type="GO" id="GO:0020037">
    <property type="term" value="F:heme binding"/>
    <property type="evidence" value="ECO:0007669"/>
    <property type="project" value="InterPro"/>
</dbReference>
<evidence type="ECO:0000313" key="4">
    <source>
        <dbReference type="EMBL" id="KAE8372272.1"/>
    </source>
</evidence>
<dbReference type="Gene3D" id="1.10.630.10">
    <property type="entry name" value="Cytochrome P450"/>
    <property type="match status" value="1"/>
</dbReference>
<evidence type="ECO:0000256" key="1">
    <source>
        <dbReference type="ARBA" id="ARBA00010617"/>
    </source>
</evidence>
<dbReference type="PANTHER" id="PTHR24305:SF166">
    <property type="entry name" value="CYTOCHROME P450 12A4, MITOCHONDRIAL-RELATED"/>
    <property type="match status" value="1"/>
</dbReference>
<dbReference type="InterPro" id="IPR001128">
    <property type="entry name" value="Cyt_P450"/>
</dbReference>
<dbReference type="GO" id="GO:0016705">
    <property type="term" value="F:oxidoreductase activity, acting on paired donors, with incorporation or reduction of molecular oxygen"/>
    <property type="evidence" value="ECO:0007669"/>
    <property type="project" value="InterPro"/>
</dbReference>
<dbReference type="SUPFAM" id="SSF48264">
    <property type="entry name" value="Cytochrome P450"/>
    <property type="match status" value="1"/>
</dbReference>
<sequence>MPSPELHFNNVVDVKPWMSRISLDVAGNFILSHDFQTIHGNQEFYNAWHSNEKRGTFSQFTWQGLSLEWIKRLFPTPQDKQITSAGIYIRNAVSRIVDERLRQYKRLDKIPEDVLGQMITMGESTREEYIEQAVFAIGVAFDTIANLLSCALYHIAKRPVLQPTLRAEIRHAGERSSVSGDIYRRMPALTAIILEASRLHPPIPVTIRKVVRNTRIKGTFNAAHWGVAATLSSSGHMMLWEATLTERYYKTADTLVDKLAQTKANQSLHQKPQS</sequence>
<comment type="similarity">
    <text evidence="1">Belongs to the cytochrome P450 family.</text>
</comment>
<dbReference type="OrthoDB" id="1470350at2759"/>
<dbReference type="Pfam" id="PF00067">
    <property type="entry name" value="p450"/>
    <property type="match status" value="1"/>
</dbReference>
<keyword evidence="3" id="KW-0503">Monooxygenase</keyword>
<dbReference type="AlphaFoldDB" id="A0A5N7AQZ0"/>
<keyword evidence="2" id="KW-0560">Oxidoreductase</keyword>
<dbReference type="Proteomes" id="UP000326198">
    <property type="component" value="Unassembled WGS sequence"/>
</dbReference>
<dbReference type="GO" id="GO:0005506">
    <property type="term" value="F:iron ion binding"/>
    <property type="evidence" value="ECO:0007669"/>
    <property type="project" value="InterPro"/>
</dbReference>
<organism evidence="4 5">
    <name type="scientific">Aspergillus bertholletiae</name>
    <dbReference type="NCBI Taxonomy" id="1226010"/>
    <lineage>
        <taxon>Eukaryota</taxon>
        <taxon>Fungi</taxon>
        <taxon>Dikarya</taxon>
        <taxon>Ascomycota</taxon>
        <taxon>Pezizomycotina</taxon>
        <taxon>Eurotiomycetes</taxon>
        <taxon>Eurotiomycetidae</taxon>
        <taxon>Eurotiales</taxon>
        <taxon>Aspergillaceae</taxon>
        <taxon>Aspergillus</taxon>
        <taxon>Aspergillus subgen. Circumdati</taxon>
    </lineage>
</organism>
<dbReference type="InterPro" id="IPR050121">
    <property type="entry name" value="Cytochrome_P450_monoxygenase"/>
</dbReference>
<dbReference type="GO" id="GO:0004497">
    <property type="term" value="F:monooxygenase activity"/>
    <property type="evidence" value="ECO:0007669"/>
    <property type="project" value="UniProtKB-KW"/>
</dbReference>
<proteinExistence type="inferred from homology"/>
<dbReference type="PANTHER" id="PTHR24305">
    <property type="entry name" value="CYTOCHROME P450"/>
    <property type="match status" value="1"/>
</dbReference>
<accession>A0A5N7AQZ0</accession>
<protein>
    <submittedName>
        <fullName evidence="4">Cytochrome P450</fullName>
    </submittedName>
</protein>
<evidence type="ECO:0000256" key="3">
    <source>
        <dbReference type="ARBA" id="ARBA00023033"/>
    </source>
</evidence>
<evidence type="ECO:0000313" key="5">
    <source>
        <dbReference type="Proteomes" id="UP000326198"/>
    </source>
</evidence>
<evidence type="ECO:0000256" key="2">
    <source>
        <dbReference type="ARBA" id="ARBA00023002"/>
    </source>
</evidence>
<keyword evidence="5" id="KW-1185">Reference proteome</keyword>
<gene>
    <name evidence="4" type="ORF">BDV26DRAFT_104352</name>
</gene>
<reference evidence="4 5" key="1">
    <citation type="submission" date="2019-04" db="EMBL/GenBank/DDBJ databases">
        <title>Friends and foes A comparative genomics studyof 23 Aspergillus species from section Flavi.</title>
        <authorList>
            <consortium name="DOE Joint Genome Institute"/>
            <person name="Kjaerbolling I."/>
            <person name="Vesth T."/>
            <person name="Frisvad J.C."/>
            <person name="Nybo J.L."/>
            <person name="Theobald S."/>
            <person name="Kildgaard S."/>
            <person name="Isbrandt T."/>
            <person name="Kuo A."/>
            <person name="Sato A."/>
            <person name="Lyhne E.K."/>
            <person name="Kogle M.E."/>
            <person name="Wiebenga A."/>
            <person name="Kun R.S."/>
            <person name="Lubbers R.J."/>
            <person name="Makela M.R."/>
            <person name="Barry K."/>
            <person name="Chovatia M."/>
            <person name="Clum A."/>
            <person name="Daum C."/>
            <person name="Haridas S."/>
            <person name="He G."/>
            <person name="LaButti K."/>
            <person name="Lipzen A."/>
            <person name="Mondo S."/>
            <person name="Riley R."/>
            <person name="Salamov A."/>
            <person name="Simmons B.A."/>
            <person name="Magnuson J.K."/>
            <person name="Henrissat B."/>
            <person name="Mortensen U.H."/>
            <person name="Larsen T.O."/>
            <person name="Devries R.P."/>
            <person name="Grigoriev I.V."/>
            <person name="Machida M."/>
            <person name="Baker S.E."/>
            <person name="Andersen M.R."/>
        </authorList>
    </citation>
    <scope>NUCLEOTIDE SEQUENCE [LARGE SCALE GENOMIC DNA]</scope>
    <source>
        <strain evidence="4 5">IBT 29228</strain>
    </source>
</reference>
<dbReference type="EMBL" id="ML736367">
    <property type="protein sequence ID" value="KAE8372272.1"/>
    <property type="molecule type" value="Genomic_DNA"/>
</dbReference>
<name>A0A5N7AQZ0_9EURO</name>